<protein>
    <recommendedName>
        <fullName evidence="4">Lipoprotein</fullName>
    </recommendedName>
</protein>
<dbReference type="RefSeq" id="WP_378774725.1">
    <property type="nucleotide sequence ID" value="NZ_JBHTMX010000029.1"/>
</dbReference>
<dbReference type="Proteomes" id="UP001597171">
    <property type="component" value="Unassembled WGS sequence"/>
</dbReference>
<evidence type="ECO:0000256" key="1">
    <source>
        <dbReference type="SAM" id="MobiDB-lite"/>
    </source>
</evidence>
<gene>
    <name evidence="2" type="ORF">ACFQ4O_05835</name>
</gene>
<evidence type="ECO:0008006" key="4">
    <source>
        <dbReference type="Google" id="ProtNLM"/>
    </source>
</evidence>
<evidence type="ECO:0000313" key="3">
    <source>
        <dbReference type="Proteomes" id="UP001597171"/>
    </source>
</evidence>
<organism evidence="2 3">
    <name type="scientific">Methylopila musalis</name>
    <dbReference type="NCBI Taxonomy" id="1134781"/>
    <lineage>
        <taxon>Bacteria</taxon>
        <taxon>Pseudomonadati</taxon>
        <taxon>Pseudomonadota</taxon>
        <taxon>Alphaproteobacteria</taxon>
        <taxon>Hyphomicrobiales</taxon>
        <taxon>Methylopilaceae</taxon>
        <taxon>Methylopila</taxon>
    </lineage>
</organism>
<dbReference type="EMBL" id="JBHTMX010000029">
    <property type="protein sequence ID" value="MFD1331517.1"/>
    <property type="molecule type" value="Genomic_DNA"/>
</dbReference>
<comment type="caution">
    <text evidence="2">The sequence shown here is derived from an EMBL/GenBank/DDBJ whole genome shotgun (WGS) entry which is preliminary data.</text>
</comment>
<proteinExistence type="predicted"/>
<evidence type="ECO:0000313" key="2">
    <source>
        <dbReference type="EMBL" id="MFD1331517.1"/>
    </source>
</evidence>
<dbReference type="PROSITE" id="PS51257">
    <property type="entry name" value="PROKAR_LIPOPROTEIN"/>
    <property type="match status" value="1"/>
</dbReference>
<feature type="region of interest" description="Disordered" evidence="1">
    <location>
        <begin position="63"/>
        <end position="105"/>
    </location>
</feature>
<name>A0ABW3Z740_9HYPH</name>
<sequence length="105" mass="12934">MKFMSLIAVALGAAALAGCTETRGGPGYGYGGYERSSTVIIDSDRRDRREWDRRRQHAEWRQAERRERVREDRREARREWREEQRDRRRDARDRREWRDERRYGY</sequence>
<keyword evidence="3" id="KW-1185">Reference proteome</keyword>
<accession>A0ABW3Z740</accession>
<reference evidence="3" key="1">
    <citation type="journal article" date="2019" name="Int. J. Syst. Evol. Microbiol.">
        <title>The Global Catalogue of Microorganisms (GCM) 10K type strain sequencing project: providing services to taxonomists for standard genome sequencing and annotation.</title>
        <authorList>
            <consortium name="The Broad Institute Genomics Platform"/>
            <consortium name="The Broad Institute Genome Sequencing Center for Infectious Disease"/>
            <person name="Wu L."/>
            <person name="Ma J."/>
        </authorList>
    </citation>
    <scope>NUCLEOTIDE SEQUENCE [LARGE SCALE GENOMIC DNA]</scope>
    <source>
        <strain evidence="3">CCUG 61696</strain>
    </source>
</reference>